<dbReference type="OMA" id="HFKDRRR"/>
<dbReference type="InterPro" id="IPR000571">
    <property type="entry name" value="Znf_CCCH"/>
</dbReference>
<feature type="region of interest" description="Disordered" evidence="7">
    <location>
        <begin position="479"/>
        <end position="538"/>
    </location>
</feature>
<evidence type="ECO:0000256" key="5">
    <source>
        <dbReference type="ARBA" id="ARBA00023125"/>
    </source>
</evidence>
<dbReference type="STRING" id="3983.A0A2C9VPB3"/>
<feature type="domain" description="C3H1-type" evidence="8">
    <location>
        <begin position="37"/>
        <end position="63"/>
    </location>
</feature>
<accession>A0A2C9VPB3</accession>
<keyword evidence="2" id="KW-0677">Repeat</keyword>
<dbReference type="OrthoDB" id="5395350at2759"/>
<dbReference type="Pfam" id="PF15663">
    <property type="entry name" value="zf-CCCH_3"/>
    <property type="match status" value="1"/>
</dbReference>
<evidence type="ECO:0000313" key="10">
    <source>
        <dbReference type="Proteomes" id="UP000091857"/>
    </source>
</evidence>
<keyword evidence="1 6" id="KW-0479">Metal-binding</keyword>
<feature type="compositionally biased region" description="Basic and acidic residues" evidence="7">
    <location>
        <begin position="373"/>
        <end position="388"/>
    </location>
</feature>
<dbReference type="SUPFAM" id="SSF90229">
    <property type="entry name" value="CCCH zinc finger"/>
    <property type="match status" value="1"/>
</dbReference>
<protein>
    <recommendedName>
        <fullName evidence="8">C3H1-type domain-containing protein</fullName>
    </recommendedName>
</protein>
<dbReference type="PANTHER" id="PTHR15725:SF0">
    <property type="entry name" value="ZINC FINGER CCCH DOMAIN-CONTAINING PROTEIN 32-LIKE"/>
    <property type="match status" value="1"/>
</dbReference>
<evidence type="ECO:0000259" key="8">
    <source>
        <dbReference type="PROSITE" id="PS50103"/>
    </source>
</evidence>
<dbReference type="InterPro" id="IPR036855">
    <property type="entry name" value="Znf_CCCH_sf"/>
</dbReference>
<feature type="zinc finger region" description="C3H1-type" evidence="6">
    <location>
        <begin position="6"/>
        <end position="35"/>
    </location>
</feature>
<evidence type="ECO:0000256" key="3">
    <source>
        <dbReference type="ARBA" id="ARBA00022771"/>
    </source>
</evidence>
<evidence type="ECO:0000313" key="9">
    <source>
        <dbReference type="EMBL" id="OAY47069.1"/>
    </source>
</evidence>
<dbReference type="Gramene" id="Manes.06G049800.1.v8.1">
    <property type="protein sequence ID" value="Manes.06G049800.1.v8.1.CDS"/>
    <property type="gene ID" value="Manes.06G049800.v8.1"/>
</dbReference>
<keyword evidence="4 6" id="KW-0862">Zinc</keyword>
<dbReference type="GO" id="GO:0003677">
    <property type="term" value="F:DNA binding"/>
    <property type="evidence" value="ECO:0007669"/>
    <property type="project" value="UniProtKB-KW"/>
</dbReference>
<reference evidence="10" key="1">
    <citation type="journal article" date="2016" name="Nat. Biotechnol.">
        <title>Sequencing wild and cultivated cassava and related species reveals extensive interspecific hybridization and genetic diversity.</title>
        <authorList>
            <person name="Bredeson J.V."/>
            <person name="Lyons J.B."/>
            <person name="Prochnik S.E."/>
            <person name="Wu G.A."/>
            <person name="Ha C.M."/>
            <person name="Edsinger-Gonzales E."/>
            <person name="Grimwood J."/>
            <person name="Schmutz J."/>
            <person name="Rabbi I.Y."/>
            <person name="Egesi C."/>
            <person name="Nauluvula P."/>
            <person name="Lebot V."/>
            <person name="Ndunguru J."/>
            <person name="Mkamilo G."/>
            <person name="Bart R.S."/>
            <person name="Setter T.L."/>
            <person name="Gleadow R.M."/>
            <person name="Kulakow P."/>
            <person name="Ferguson M.E."/>
            <person name="Rounsley S."/>
            <person name="Rokhsar D.S."/>
        </authorList>
    </citation>
    <scope>NUCLEOTIDE SEQUENCE [LARGE SCALE GENOMIC DNA]</scope>
    <source>
        <strain evidence="10">cv. AM560-2</strain>
    </source>
</reference>
<dbReference type="SMART" id="SM00356">
    <property type="entry name" value="ZnF_C3H1"/>
    <property type="match status" value="3"/>
</dbReference>
<gene>
    <name evidence="9" type="ORF">MANES_06G049800v8</name>
</gene>
<dbReference type="InterPro" id="IPR041686">
    <property type="entry name" value="Znf-CCCH_3"/>
</dbReference>
<dbReference type="FunFam" id="4.10.1000.10:FF:000021">
    <property type="entry name" value="Zinc finger CCCH domain-containing protein 17"/>
    <property type="match status" value="1"/>
</dbReference>
<dbReference type="EMBL" id="CM004392">
    <property type="protein sequence ID" value="OAY47069.1"/>
    <property type="molecule type" value="Genomic_DNA"/>
</dbReference>
<dbReference type="AlphaFoldDB" id="A0A2C9VPB3"/>
<feature type="zinc finger region" description="C3H1-type" evidence="6">
    <location>
        <begin position="81"/>
        <end position="108"/>
    </location>
</feature>
<evidence type="ECO:0000256" key="6">
    <source>
        <dbReference type="PROSITE-ProRule" id="PRU00723"/>
    </source>
</evidence>
<keyword evidence="3 6" id="KW-0863">Zinc-finger</keyword>
<feature type="domain" description="C3H1-type" evidence="8">
    <location>
        <begin position="6"/>
        <end position="35"/>
    </location>
</feature>
<sequence length="538" mass="61191">MEEELQKRNTDCVYFLASPLTCKKGMDCEYRHNEISRLNPRDCWYWLAGNCLNPTCGFRHPPLERHAEAPLESASSSLPANKTNTPCYFYFSGLCNKGDRCAFVHGPDASIPTGKSVNMSSAKEGTRLDNKTSIGNNIVHVPMESHANPSETAPKTVMGLKLQTKEDIQLSAPKNLVVQSSFPEIVVSPCEEAVTLKSDSLLQADNLIRSRSHMSTDQSSEDQMDDHVELEERWESSPGFDVLVDDKSENLGYEDDQEYLLALDREHTKLNNHFLRYEFEDLEYKLTYCDSDSMYTREMYDSFDCVDNVDAIDDVGNCSGCSSDRMLDSTLLQKRKLLPMELAINNRRVEDLRDCLRKRRVIDGYPMIRSSRRHESSHLLGRHPERPRRTGVSHRLHGRLASRVGKNTIESFGDNGIMLKSNNQRGWRRHSRLSKSKLRNKETKLAKRQFLSFEMPRKSLPRERKSTLASIEFTGPKSLAQIKEEKRKAEENGNYTGKTGNSSGMIVADFEGPKPLSEILKDKRKMGIEEDSDGITSD</sequence>
<evidence type="ECO:0000256" key="4">
    <source>
        <dbReference type="ARBA" id="ARBA00022833"/>
    </source>
</evidence>
<feature type="region of interest" description="Disordered" evidence="7">
    <location>
        <begin position="373"/>
        <end position="394"/>
    </location>
</feature>
<dbReference type="PROSITE" id="PS50103">
    <property type="entry name" value="ZF_C3H1"/>
    <property type="match status" value="3"/>
</dbReference>
<organism evidence="9 10">
    <name type="scientific">Manihot esculenta</name>
    <name type="common">Cassava</name>
    <name type="synonym">Jatropha manihot</name>
    <dbReference type="NCBI Taxonomy" id="3983"/>
    <lineage>
        <taxon>Eukaryota</taxon>
        <taxon>Viridiplantae</taxon>
        <taxon>Streptophyta</taxon>
        <taxon>Embryophyta</taxon>
        <taxon>Tracheophyta</taxon>
        <taxon>Spermatophyta</taxon>
        <taxon>Magnoliopsida</taxon>
        <taxon>eudicotyledons</taxon>
        <taxon>Gunneridae</taxon>
        <taxon>Pentapetalae</taxon>
        <taxon>rosids</taxon>
        <taxon>fabids</taxon>
        <taxon>Malpighiales</taxon>
        <taxon>Euphorbiaceae</taxon>
        <taxon>Crotonoideae</taxon>
        <taxon>Manihoteae</taxon>
        <taxon>Manihot</taxon>
    </lineage>
</organism>
<evidence type="ECO:0000256" key="1">
    <source>
        <dbReference type="ARBA" id="ARBA00022723"/>
    </source>
</evidence>
<keyword evidence="10" id="KW-1185">Reference proteome</keyword>
<name>A0A2C9VPB3_MANES</name>
<evidence type="ECO:0000256" key="2">
    <source>
        <dbReference type="ARBA" id="ARBA00022737"/>
    </source>
</evidence>
<feature type="compositionally biased region" description="Basic and acidic residues" evidence="7">
    <location>
        <begin position="519"/>
        <end position="528"/>
    </location>
</feature>
<dbReference type="GO" id="GO:0003729">
    <property type="term" value="F:mRNA binding"/>
    <property type="evidence" value="ECO:0000318"/>
    <property type="project" value="GO_Central"/>
</dbReference>
<keyword evidence="5" id="KW-0238">DNA-binding</keyword>
<feature type="zinc finger region" description="C3H1-type" evidence="6">
    <location>
        <begin position="37"/>
        <end position="63"/>
    </location>
</feature>
<feature type="compositionally biased region" description="Polar residues" evidence="7">
    <location>
        <begin position="493"/>
        <end position="504"/>
    </location>
</feature>
<dbReference type="Gene3D" id="4.10.1000.10">
    <property type="entry name" value="Zinc finger, CCCH-type"/>
    <property type="match status" value="2"/>
</dbReference>
<evidence type="ECO:0000256" key="7">
    <source>
        <dbReference type="SAM" id="MobiDB-lite"/>
    </source>
</evidence>
<dbReference type="PANTHER" id="PTHR15725">
    <property type="entry name" value="ZN-FINGER, C-X8-C-X5-C-X3-H TYPE-CONTAINING"/>
    <property type="match status" value="1"/>
</dbReference>
<dbReference type="Proteomes" id="UP000091857">
    <property type="component" value="Chromosome 6"/>
</dbReference>
<dbReference type="GO" id="GO:0008270">
    <property type="term" value="F:zinc ion binding"/>
    <property type="evidence" value="ECO:0007669"/>
    <property type="project" value="UniProtKB-KW"/>
</dbReference>
<feature type="domain" description="C3H1-type" evidence="8">
    <location>
        <begin position="81"/>
        <end position="108"/>
    </location>
</feature>
<proteinExistence type="predicted"/>
<comment type="caution">
    <text evidence="9">The sequence shown here is derived from an EMBL/GenBank/DDBJ whole genome shotgun (WGS) entry which is preliminary data.</text>
</comment>
<feature type="compositionally biased region" description="Basic and acidic residues" evidence="7">
    <location>
        <begin position="482"/>
        <end position="491"/>
    </location>
</feature>
<feature type="compositionally biased region" description="Acidic residues" evidence="7">
    <location>
        <begin position="529"/>
        <end position="538"/>
    </location>
</feature>